<reference evidence="1 2" key="1">
    <citation type="submission" date="2023-07" db="EMBL/GenBank/DDBJ databases">
        <title>Functional and genomic diversity of the sorghum phyllosphere microbiome.</title>
        <authorList>
            <person name="Shade A."/>
        </authorList>
    </citation>
    <scope>NUCLEOTIDE SEQUENCE [LARGE SCALE GENOMIC DNA]</scope>
    <source>
        <strain evidence="1 2">SORGH_AS_1126</strain>
    </source>
</reference>
<accession>A0ABU0UID5</accession>
<evidence type="ECO:0000313" key="2">
    <source>
        <dbReference type="Proteomes" id="UP001224781"/>
    </source>
</evidence>
<comment type="caution">
    <text evidence="1">The sequence shown here is derived from an EMBL/GenBank/DDBJ whole genome shotgun (WGS) entry which is preliminary data.</text>
</comment>
<dbReference type="EMBL" id="JAUTBL010000002">
    <property type="protein sequence ID" value="MDQ1184702.1"/>
    <property type="molecule type" value="Genomic_DNA"/>
</dbReference>
<protein>
    <recommendedName>
        <fullName evidence="3">Phage tail tape measure protein</fullName>
    </recommendedName>
</protein>
<dbReference type="Proteomes" id="UP001224781">
    <property type="component" value="Unassembled WGS sequence"/>
</dbReference>
<evidence type="ECO:0008006" key="3">
    <source>
        <dbReference type="Google" id="ProtNLM"/>
    </source>
</evidence>
<keyword evidence="2" id="KW-1185">Reference proteome</keyword>
<sequence length="351" mass="36278">MELEKLSSTDLAAIIAKAGAILARRAGDQRPAQMPLLPDLDPIDPATVDLDERLADGSRRWLAPKEAAAIVGKDADTIIRKIKNDGIGIQIGGRYFADHTKIKGVVFRAVAAAGGRVLWTLTKLSLVGLAVGAAATWIYNNWNNLLNFFSGFADGFSKTFEGFGPALTPIVTGFGDLYKWVSGLLGPINDTNGAFKSWGETVGGVVAGAVNSVVAAIERLIGGIRSAVEWAGSLKDKLGGLMTWGSGGGGAEMPSYDAMGNPTGHRATGGPVWPGGSFVVGDGGEPEIFTPKTAGTITPMSKAGGSVSIGPFTFHGISGDAAELEARVRRAVSDGVDQLLRGAHADAGAYS</sequence>
<evidence type="ECO:0000313" key="1">
    <source>
        <dbReference type="EMBL" id="MDQ1184702.1"/>
    </source>
</evidence>
<gene>
    <name evidence="1" type="ORF">QE408_001845</name>
</gene>
<name>A0ABU0UID5_9HYPH</name>
<organism evidence="1 2">
    <name type="scientific">Agrobacterium larrymoorei</name>
    <dbReference type="NCBI Taxonomy" id="160699"/>
    <lineage>
        <taxon>Bacteria</taxon>
        <taxon>Pseudomonadati</taxon>
        <taxon>Pseudomonadota</taxon>
        <taxon>Alphaproteobacteria</taxon>
        <taxon>Hyphomicrobiales</taxon>
        <taxon>Rhizobiaceae</taxon>
        <taxon>Rhizobium/Agrobacterium group</taxon>
        <taxon>Agrobacterium</taxon>
    </lineage>
</organism>
<proteinExistence type="predicted"/>
<dbReference type="RefSeq" id="WP_306930417.1">
    <property type="nucleotide sequence ID" value="NZ_JAUTBL010000002.1"/>
</dbReference>